<protein>
    <submittedName>
        <fullName evidence="1">Uncharacterized protein</fullName>
    </submittedName>
</protein>
<sequence length="1452" mass="160042">MAKKRKPTNSLAGKQSREQLLNQKRDGVTIKKQQVNGDGQSSVEPMQSIPASLPSNRSTVKSQPLANVVPSPCVQAPIQGFAPVSVPTPHPAYSLHQPNASSLPSPNGPLPAPPTVNSWMQVFKMLPAERQAWFDATPGAETTYTMIIENAKRKHAQSVAEKAKAQQQGETNVPQQQNAATALKANGGHVPAHKVMPSDTAGPSRVTLPAFTSPIPISNGLSVPDIPARPASTPATGSTSVLPPATALSTPVLSAQSIAQELERLRSENLQIKNLMAGIKGALDSECVRRGLQPLDIIPAYLGGNGSTPPLEAVRAKVNAPAVTTSFAPSQAAEGCKLVKDVQEVAELHVETSRLKAENASHAKNLEVVAMNLEKARKENTRLGLNSFKDKAEREALLRDKARLEAEVRQLKEELKGQERRAEEAEEESKRLLKQIQSSEGADRALKQAVQNGEKERRRLKIRLDAVKLLVLQDDVDDLDPLDLGSELMNLETGRHPLAATNGRFTKNSGTSDQSVSSLPPLPASLSDSIASVAENDQPTLVATTQGTDSMANRWSSTIMERARSQETLKLLKVAWKLAALERIVLKSPVMARAPSLAVVSIREDQPLRDARREAHIKVGLDANDCQKLTAPLKEKSAIGNAPTGESENEAKNEENPQEEQGKLQETKGMQAAESKPVEPILTASSATSTRVLSPSEKNVAAAVQESKELAMNTSFVTATPMNFSYNNSLDAVCPTPELTTTNNSCNATIQSTPEPLIIRVQPKAKANSAALPEEQTPIQPSWPRTGQVLLCQSKDEPPSSDDDDPEMIKLFSRIPQLIEYARAGHLSEAGSVSLRELLKLKRTAISQWFFEADLPNPFTNLPGFLQSEPRETSPAKALPKAYAKGDAQQKIDLDPAAFTSNGLSSGHVSKSPTEGDTVIIGGEQPDERDLPGTPSALNENGSKVARDTAVSNIITRLISQRIHMNKIRNKRRNATMSHYMRQSRKALQSMQATNSTESEATSGSDTGASDLSETEAQQDRNGIGRQPHEVLLAAKKDDTRSTLIHLPDEVIEEIVLHLKPPFEPREETHKALRVVTWEQDEVFNPCWGKDLFGLATSCRRFYDLLYDANRLKCVQVVDSEDGIKSMVKNIPNDKKSLVRTVIIGNNLVVDDNISAPAYLDLLDVFPRLTAIQHRAWCPSVSGEMLAEPFDFTPLDSLDLFVPDTLCNPGGPPPPSWPRTQVKSLTLREYRWWMFYTEVSFGSVDSGHTAMYFDHLCRHFKGIKNLNLFPQLIADAEPFVRTLEKLGQNSRSWMTKANLSELESINIRFDAAYKIRREDICALPRIEHMLSQLSPTLRHVRIAVDLRHPTVARDFLENLHVLMAPPDLQNYWSVITEYYLPTPARIKEFSRTLAKYIMALETVQFLIYDYDSRLKPLLQYDCTIVRVRKSEPGKLGSFRMQEKMMNRLDEHH</sequence>
<organism evidence="1 2">
    <name type="scientific">Naganishia cerealis</name>
    <dbReference type="NCBI Taxonomy" id="610337"/>
    <lineage>
        <taxon>Eukaryota</taxon>
        <taxon>Fungi</taxon>
        <taxon>Dikarya</taxon>
        <taxon>Basidiomycota</taxon>
        <taxon>Agaricomycotina</taxon>
        <taxon>Tremellomycetes</taxon>
        <taxon>Filobasidiales</taxon>
        <taxon>Filobasidiaceae</taxon>
        <taxon>Naganishia</taxon>
    </lineage>
</organism>
<comment type="caution">
    <text evidence="1">The sequence shown here is derived from an EMBL/GenBank/DDBJ whole genome shotgun (WGS) entry which is preliminary data.</text>
</comment>
<keyword evidence="2" id="KW-1185">Reference proteome</keyword>
<evidence type="ECO:0000313" key="2">
    <source>
        <dbReference type="Proteomes" id="UP001241377"/>
    </source>
</evidence>
<accession>A0ACC2W2I5</accession>
<dbReference type="Proteomes" id="UP001241377">
    <property type="component" value="Unassembled WGS sequence"/>
</dbReference>
<dbReference type="EMBL" id="JASBWR010000036">
    <property type="protein sequence ID" value="KAJ9105071.1"/>
    <property type="molecule type" value="Genomic_DNA"/>
</dbReference>
<proteinExistence type="predicted"/>
<reference evidence="1" key="1">
    <citation type="submission" date="2023-04" db="EMBL/GenBank/DDBJ databases">
        <title>Draft Genome sequencing of Naganishia species isolated from polar environments using Oxford Nanopore Technology.</title>
        <authorList>
            <person name="Leo P."/>
            <person name="Venkateswaran K."/>
        </authorList>
    </citation>
    <scope>NUCLEOTIDE SEQUENCE</scope>
    <source>
        <strain evidence="1">MNA-CCFEE 5261</strain>
    </source>
</reference>
<gene>
    <name evidence="1" type="ORF">QFC19_003703</name>
</gene>
<name>A0ACC2W2I5_9TREE</name>
<evidence type="ECO:0000313" key="1">
    <source>
        <dbReference type="EMBL" id="KAJ9105071.1"/>
    </source>
</evidence>